<dbReference type="OrthoDB" id="2441220at2759"/>
<dbReference type="AlphaFoldDB" id="A0A397SIZ3"/>
<keyword evidence="2" id="KW-1185">Reference proteome</keyword>
<sequence>MTFDGLEKTSGHLVFLILGNILNRFQNLPEVKVLLEFLPKIQNTGIKTSETFKNLQYMLEANEITATYKSSHCKMPCHTCMVPQNDLNNMNIASKNMSIKTHKNMQKVIQEDQEKDFFVHPIENAFWKFLELNIYEACVLNRLHHIDLGLFKYQLEFTQEILKIIEGIELQKIFDDHLYQIPHFSGLKLPSKLGQLKVTTASDYQNIMKIIIFALDDIFASEWNEITCNELCNLYSKFNNMYIMSRKELYTESEIKEFENSESSDFYIKIYKSVHLENRKILRTSEEFQDEGAWYEKESSKELYELILVH</sequence>
<reference evidence="1 2" key="1">
    <citation type="submission" date="2018-06" db="EMBL/GenBank/DDBJ databases">
        <title>Comparative genomics reveals the genomic features of Rhizophagus irregularis, R. cerebriforme, R. diaphanum and Gigaspora rosea, and their symbiotic lifestyle signature.</title>
        <authorList>
            <person name="Morin E."/>
            <person name="San Clemente H."/>
            <person name="Chen E.C.H."/>
            <person name="De La Providencia I."/>
            <person name="Hainaut M."/>
            <person name="Kuo A."/>
            <person name="Kohler A."/>
            <person name="Murat C."/>
            <person name="Tang N."/>
            <person name="Roy S."/>
            <person name="Loubradou J."/>
            <person name="Henrissat B."/>
            <person name="Grigoriev I.V."/>
            <person name="Corradi N."/>
            <person name="Roux C."/>
            <person name="Martin F.M."/>
        </authorList>
    </citation>
    <scope>NUCLEOTIDE SEQUENCE [LARGE SCALE GENOMIC DNA]</scope>
    <source>
        <strain evidence="1 2">DAOM 227022</strain>
    </source>
</reference>
<name>A0A397SIZ3_9GLOM</name>
<accession>A0A397SIZ3</accession>
<comment type="caution">
    <text evidence="1">The sequence shown here is derived from an EMBL/GenBank/DDBJ whole genome shotgun (WGS) entry which is preliminary data.</text>
</comment>
<evidence type="ECO:0000313" key="2">
    <source>
        <dbReference type="Proteomes" id="UP000265703"/>
    </source>
</evidence>
<protein>
    <submittedName>
        <fullName evidence="1">Uncharacterized protein</fullName>
    </submittedName>
</protein>
<proteinExistence type="predicted"/>
<dbReference type="Proteomes" id="UP000265703">
    <property type="component" value="Unassembled WGS sequence"/>
</dbReference>
<evidence type="ECO:0000313" key="1">
    <source>
        <dbReference type="EMBL" id="RIA82781.1"/>
    </source>
</evidence>
<dbReference type="EMBL" id="QKYT01000630">
    <property type="protein sequence ID" value="RIA82781.1"/>
    <property type="molecule type" value="Genomic_DNA"/>
</dbReference>
<organism evidence="1 2">
    <name type="scientific">Glomus cerebriforme</name>
    <dbReference type="NCBI Taxonomy" id="658196"/>
    <lineage>
        <taxon>Eukaryota</taxon>
        <taxon>Fungi</taxon>
        <taxon>Fungi incertae sedis</taxon>
        <taxon>Mucoromycota</taxon>
        <taxon>Glomeromycotina</taxon>
        <taxon>Glomeromycetes</taxon>
        <taxon>Glomerales</taxon>
        <taxon>Glomeraceae</taxon>
        <taxon>Glomus</taxon>
    </lineage>
</organism>
<gene>
    <name evidence="1" type="ORF">C1645_834814</name>
</gene>